<evidence type="ECO:0000256" key="3">
    <source>
        <dbReference type="ARBA" id="ARBA00022692"/>
    </source>
</evidence>
<dbReference type="GO" id="GO:0016020">
    <property type="term" value="C:membrane"/>
    <property type="evidence" value="ECO:0007669"/>
    <property type="project" value="UniProtKB-SubCell"/>
</dbReference>
<comment type="function">
    <text evidence="9">Catalyzes the reduction of all-trans-retinal to all-trans-retinol in the presence of NADPH.</text>
</comment>
<dbReference type="AlphaFoldDB" id="A0AAV4RHG5"/>
<evidence type="ECO:0000256" key="5">
    <source>
        <dbReference type="ARBA" id="ARBA00022989"/>
    </source>
</evidence>
<keyword evidence="14" id="KW-1185">Reference proteome</keyword>
<keyword evidence="6" id="KW-0560">Oxidoreductase</keyword>
<evidence type="ECO:0000313" key="14">
    <source>
        <dbReference type="Proteomes" id="UP001054837"/>
    </source>
</evidence>
<organism evidence="13 14">
    <name type="scientific">Caerostris darwini</name>
    <dbReference type="NCBI Taxonomy" id="1538125"/>
    <lineage>
        <taxon>Eukaryota</taxon>
        <taxon>Metazoa</taxon>
        <taxon>Ecdysozoa</taxon>
        <taxon>Arthropoda</taxon>
        <taxon>Chelicerata</taxon>
        <taxon>Arachnida</taxon>
        <taxon>Araneae</taxon>
        <taxon>Araneomorphae</taxon>
        <taxon>Entelegynae</taxon>
        <taxon>Araneoidea</taxon>
        <taxon>Araneidae</taxon>
        <taxon>Caerostris</taxon>
    </lineage>
</organism>
<dbReference type="FunFam" id="3.40.50.720:FF:000131">
    <property type="entry name" value="Short-chain dehydrogenase/reductase 3"/>
    <property type="match status" value="1"/>
</dbReference>
<evidence type="ECO:0000256" key="2">
    <source>
        <dbReference type="ARBA" id="ARBA00006484"/>
    </source>
</evidence>
<evidence type="ECO:0000256" key="8">
    <source>
        <dbReference type="ARBA" id="ARBA00023136"/>
    </source>
</evidence>
<dbReference type="PANTHER" id="PTHR24322:SF736">
    <property type="entry name" value="RETINOL DEHYDROGENASE 10"/>
    <property type="match status" value="1"/>
</dbReference>
<dbReference type="Pfam" id="PF00106">
    <property type="entry name" value="adh_short"/>
    <property type="match status" value="1"/>
</dbReference>
<dbReference type="Gene3D" id="3.40.50.720">
    <property type="entry name" value="NAD(P)-binding Rossmann-like Domain"/>
    <property type="match status" value="1"/>
</dbReference>
<protein>
    <recommendedName>
        <fullName evidence="10">Short-chain dehydrogenase/reductase 3</fullName>
    </recommendedName>
    <alternativeName>
        <fullName evidence="11">Retinal short-chain dehydrogenase/reductase 1</fullName>
    </alternativeName>
</protein>
<evidence type="ECO:0000256" key="6">
    <source>
        <dbReference type="ARBA" id="ARBA00023002"/>
    </source>
</evidence>
<dbReference type="SUPFAM" id="SSF51735">
    <property type="entry name" value="NAD(P)-binding Rossmann-fold domains"/>
    <property type="match status" value="1"/>
</dbReference>
<sequence length="313" mass="35002">MGCCLDIADTIKVTFFMCLDPFFRIGRWLCPRSRKSIKGEIVLLTGAGHGLGKEVAFRLAELGPVLVLWDINQENNETVANKLKAAGHTVFSYKVDVTNEQEVIQVANRVKQEVGDVSILINNAGVFSGQPLVNLPSHIIRRCFEVNSMAHFWTLQQFLPRMIELNRGHVVAVASIAGHQGVPYMTDYCASKYAAAGMMEALNMELQFMGKKDIHLTTINPIIITTGLISNVKSRFPCLLPLLTVEKTADIVIRSILKEEEEVFIPKRSEYLKNLVECFSRRTRFKILDYVGYGFDPVVITKQPARNGGAEIV</sequence>
<keyword evidence="5" id="KW-1133">Transmembrane helix</keyword>
<dbReference type="PRINTS" id="PR00081">
    <property type="entry name" value="GDHRDH"/>
</dbReference>
<dbReference type="GO" id="GO:0052650">
    <property type="term" value="F:all-trans-retinol dehydrogenase (NADP+) activity"/>
    <property type="evidence" value="ECO:0007669"/>
    <property type="project" value="UniProtKB-ARBA"/>
</dbReference>
<dbReference type="EMBL" id="BPLQ01006085">
    <property type="protein sequence ID" value="GIY19959.1"/>
    <property type="molecule type" value="Genomic_DNA"/>
</dbReference>
<evidence type="ECO:0000256" key="7">
    <source>
        <dbReference type="ARBA" id="ARBA00023098"/>
    </source>
</evidence>
<dbReference type="PRINTS" id="PR00080">
    <property type="entry name" value="SDRFAMILY"/>
</dbReference>
<gene>
    <name evidence="13" type="primary">SDR16C6</name>
    <name evidence="13" type="ORF">CDAR_583741</name>
</gene>
<evidence type="ECO:0000313" key="13">
    <source>
        <dbReference type="EMBL" id="GIY19959.1"/>
    </source>
</evidence>
<accession>A0AAV4RHG5</accession>
<reference evidence="13 14" key="1">
    <citation type="submission" date="2021-06" db="EMBL/GenBank/DDBJ databases">
        <title>Caerostris darwini draft genome.</title>
        <authorList>
            <person name="Kono N."/>
            <person name="Arakawa K."/>
        </authorList>
    </citation>
    <scope>NUCLEOTIDE SEQUENCE [LARGE SCALE GENOMIC DNA]</scope>
</reference>
<keyword evidence="3" id="KW-0812">Transmembrane</keyword>
<evidence type="ECO:0000256" key="12">
    <source>
        <dbReference type="RuleBase" id="RU000363"/>
    </source>
</evidence>
<dbReference type="GO" id="GO:0005811">
    <property type="term" value="C:lipid droplet"/>
    <property type="evidence" value="ECO:0007669"/>
    <property type="project" value="TreeGrafter"/>
</dbReference>
<dbReference type="Proteomes" id="UP001054837">
    <property type="component" value="Unassembled WGS sequence"/>
</dbReference>
<keyword evidence="8" id="KW-0472">Membrane</keyword>
<keyword evidence="7" id="KW-0443">Lipid metabolism</keyword>
<keyword evidence="4" id="KW-0521">NADP</keyword>
<comment type="caution">
    <text evidence="13">The sequence shown here is derived from an EMBL/GenBank/DDBJ whole genome shotgun (WGS) entry which is preliminary data.</text>
</comment>
<comment type="subcellular location">
    <subcellularLocation>
        <location evidence="1">Membrane</location>
        <topology evidence="1">Multi-pass membrane protein</topology>
    </subcellularLocation>
</comment>
<name>A0AAV4RHG5_9ARAC</name>
<dbReference type="PANTHER" id="PTHR24322">
    <property type="entry name" value="PKSB"/>
    <property type="match status" value="1"/>
</dbReference>
<evidence type="ECO:0000256" key="4">
    <source>
        <dbReference type="ARBA" id="ARBA00022857"/>
    </source>
</evidence>
<dbReference type="CDD" id="cd05339">
    <property type="entry name" value="17beta-HSDXI-like_SDR_c"/>
    <property type="match status" value="1"/>
</dbReference>
<evidence type="ECO:0000256" key="11">
    <source>
        <dbReference type="ARBA" id="ARBA00082544"/>
    </source>
</evidence>
<comment type="similarity">
    <text evidence="2 12">Belongs to the short-chain dehydrogenases/reductases (SDR) family.</text>
</comment>
<evidence type="ECO:0000256" key="9">
    <source>
        <dbReference type="ARBA" id="ARBA00059620"/>
    </source>
</evidence>
<dbReference type="InterPro" id="IPR002347">
    <property type="entry name" value="SDR_fam"/>
</dbReference>
<proteinExistence type="inferred from homology"/>
<evidence type="ECO:0000256" key="1">
    <source>
        <dbReference type="ARBA" id="ARBA00004141"/>
    </source>
</evidence>
<evidence type="ECO:0000256" key="10">
    <source>
        <dbReference type="ARBA" id="ARBA00068717"/>
    </source>
</evidence>
<dbReference type="InterPro" id="IPR036291">
    <property type="entry name" value="NAD(P)-bd_dom_sf"/>
</dbReference>